<name>A0A7D3XJ51_9SPHN</name>
<dbReference type="EMBL" id="CP053921">
    <property type="protein sequence ID" value="QKG71779.1"/>
    <property type="molecule type" value="Genomic_DNA"/>
</dbReference>
<feature type="transmembrane region" description="Helical" evidence="1">
    <location>
        <begin position="89"/>
        <end position="110"/>
    </location>
</feature>
<dbReference type="RefSeq" id="WP_173214847.1">
    <property type="nucleotide sequence ID" value="NZ_CP053921.1"/>
</dbReference>
<dbReference type="Pfam" id="PF05684">
    <property type="entry name" value="DUF819"/>
    <property type="match status" value="1"/>
</dbReference>
<feature type="transmembrane region" description="Helical" evidence="1">
    <location>
        <begin position="297"/>
        <end position="321"/>
    </location>
</feature>
<evidence type="ECO:0000256" key="1">
    <source>
        <dbReference type="SAM" id="Phobius"/>
    </source>
</evidence>
<sequence length="384" mass="39984">MISSPWALLVTLLASVALADWLGRKGMARKMGAASLVILLGALLANISLIPKAANGGPIYDQIFAIVTPASIFLVLLDVNLPALRRAGGMMVATFLVGAVGVMVGVVLAFQLLPMRDVLGPLAAPFAGMYTGTYTGGGANFNAIALAYGVFGQGTEFVTALVVDNVMTNIWLMLLLAMPLLLSRFSRFETREYAATDADGAVSEEKARIDSLGVALPLALAAVAVFVSDALAAELAELGLPLPSILILTTLALIAAHIPGVDRLRLAQPIGVWGMLLFLACVGASADLAALMRAQSLGMLLFTFVGVVFLVHIAVLLAWGWWRRADPVLLAMASVTNIGGATTAFVIAEVNRREDLLLPGILVGALGNAIGTYLGFMVAGMLAA</sequence>
<accession>A0A7D3XJ51</accession>
<feature type="transmembrane region" description="Helical" evidence="1">
    <location>
        <begin position="122"/>
        <end position="151"/>
    </location>
</feature>
<keyword evidence="1" id="KW-0472">Membrane</keyword>
<organism evidence="2 3">
    <name type="scientific">Erythrobacter mangrovi</name>
    <dbReference type="NCBI Taxonomy" id="2739433"/>
    <lineage>
        <taxon>Bacteria</taxon>
        <taxon>Pseudomonadati</taxon>
        <taxon>Pseudomonadota</taxon>
        <taxon>Alphaproteobacteria</taxon>
        <taxon>Sphingomonadales</taxon>
        <taxon>Erythrobacteraceae</taxon>
        <taxon>Erythrobacter/Porphyrobacter group</taxon>
        <taxon>Erythrobacter</taxon>
    </lineage>
</organism>
<dbReference type="AlphaFoldDB" id="A0A7D3XJ51"/>
<gene>
    <name evidence="2" type="ORF">HQR01_10640</name>
</gene>
<protein>
    <submittedName>
        <fullName evidence="2">DUF819 family protein</fullName>
    </submittedName>
</protein>
<feature type="transmembrane region" description="Helical" evidence="1">
    <location>
        <begin position="157"/>
        <end position="182"/>
    </location>
</feature>
<reference evidence="2 3" key="1">
    <citation type="submission" date="2020-05" db="EMBL/GenBank/DDBJ databases">
        <title>Erythrobacter mangrovi sp. nov., isolated from rhizosphere soil of mangrove plant (Kandelia candel).</title>
        <authorList>
            <person name="Ye Y.H."/>
        </authorList>
    </citation>
    <scope>NUCLEOTIDE SEQUENCE [LARGE SCALE GENOMIC DNA]</scope>
    <source>
        <strain evidence="2 3">EB310</strain>
    </source>
</reference>
<keyword evidence="1" id="KW-0812">Transmembrane</keyword>
<feature type="transmembrane region" description="Helical" evidence="1">
    <location>
        <begin position="270"/>
        <end position="291"/>
    </location>
</feature>
<evidence type="ECO:0000313" key="2">
    <source>
        <dbReference type="EMBL" id="QKG71779.1"/>
    </source>
</evidence>
<keyword evidence="3" id="KW-1185">Reference proteome</keyword>
<dbReference type="KEGG" id="emv:HQR01_10640"/>
<dbReference type="PANTHER" id="PTHR34289">
    <property type="entry name" value="PROTEIN, PUTATIVE (DUF819)-RELATED"/>
    <property type="match status" value="1"/>
</dbReference>
<feature type="transmembrane region" description="Helical" evidence="1">
    <location>
        <begin position="212"/>
        <end position="232"/>
    </location>
</feature>
<evidence type="ECO:0000313" key="3">
    <source>
        <dbReference type="Proteomes" id="UP000504693"/>
    </source>
</evidence>
<proteinExistence type="predicted"/>
<dbReference type="Proteomes" id="UP000504693">
    <property type="component" value="Chromosome"/>
</dbReference>
<dbReference type="InterPro" id="IPR008537">
    <property type="entry name" value="DUF819"/>
</dbReference>
<keyword evidence="1" id="KW-1133">Transmembrane helix</keyword>
<feature type="transmembrane region" description="Helical" evidence="1">
    <location>
        <begin position="238"/>
        <end position="258"/>
    </location>
</feature>
<feature type="transmembrane region" description="Helical" evidence="1">
    <location>
        <begin position="59"/>
        <end position="77"/>
    </location>
</feature>
<feature type="transmembrane region" description="Helical" evidence="1">
    <location>
        <begin position="328"/>
        <end position="348"/>
    </location>
</feature>
<dbReference type="PANTHER" id="PTHR34289:SF8">
    <property type="entry name" value="DUF819 DOMAIN-CONTAINING PROTEIN"/>
    <property type="match status" value="1"/>
</dbReference>
<feature type="transmembrane region" description="Helical" evidence="1">
    <location>
        <begin position="29"/>
        <end position="47"/>
    </location>
</feature>
<feature type="transmembrane region" description="Helical" evidence="1">
    <location>
        <begin position="360"/>
        <end position="383"/>
    </location>
</feature>